<evidence type="ECO:0000313" key="2">
    <source>
        <dbReference type="EMBL" id="KAL3884478.1"/>
    </source>
</evidence>
<protein>
    <submittedName>
        <fullName evidence="2">Uncharacterized protein</fullName>
    </submittedName>
</protein>
<evidence type="ECO:0000256" key="1">
    <source>
        <dbReference type="SAM" id="Phobius"/>
    </source>
</evidence>
<gene>
    <name evidence="2" type="ORF">ACJMK2_024616</name>
</gene>
<evidence type="ECO:0000313" key="3">
    <source>
        <dbReference type="Proteomes" id="UP001634394"/>
    </source>
</evidence>
<dbReference type="InterPro" id="IPR029044">
    <property type="entry name" value="Nucleotide-diphossugar_trans"/>
</dbReference>
<organism evidence="2 3">
    <name type="scientific">Sinanodonta woodiana</name>
    <name type="common">Chinese pond mussel</name>
    <name type="synonym">Anodonta woodiana</name>
    <dbReference type="NCBI Taxonomy" id="1069815"/>
    <lineage>
        <taxon>Eukaryota</taxon>
        <taxon>Metazoa</taxon>
        <taxon>Spiralia</taxon>
        <taxon>Lophotrochozoa</taxon>
        <taxon>Mollusca</taxon>
        <taxon>Bivalvia</taxon>
        <taxon>Autobranchia</taxon>
        <taxon>Heteroconchia</taxon>
        <taxon>Palaeoheterodonta</taxon>
        <taxon>Unionida</taxon>
        <taxon>Unionoidea</taxon>
        <taxon>Unionidae</taxon>
        <taxon>Unioninae</taxon>
        <taxon>Sinanodonta</taxon>
    </lineage>
</organism>
<keyword evidence="1" id="KW-0472">Membrane</keyword>
<accession>A0ABD3XGB7</accession>
<dbReference type="PANTHER" id="PTHR33604:SF3">
    <property type="entry name" value="OSJNBA0004B13.7 PROTEIN"/>
    <property type="match status" value="1"/>
</dbReference>
<proteinExistence type="predicted"/>
<keyword evidence="1" id="KW-0812">Transmembrane</keyword>
<dbReference type="AlphaFoldDB" id="A0ABD3XGB7"/>
<dbReference type="Gene3D" id="3.90.550.10">
    <property type="entry name" value="Spore Coat Polysaccharide Biosynthesis Protein SpsA, Chain A"/>
    <property type="match status" value="1"/>
</dbReference>
<keyword evidence="1" id="KW-1133">Transmembrane helix</keyword>
<feature type="transmembrane region" description="Helical" evidence="1">
    <location>
        <begin position="16"/>
        <end position="35"/>
    </location>
</feature>
<dbReference type="EMBL" id="JBJQND010000002">
    <property type="protein sequence ID" value="KAL3884478.1"/>
    <property type="molecule type" value="Genomic_DNA"/>
</dbReference>
<reference evidence="2 3" key="1">
    <citation type="submission" date="2024-11" db="EMBL/GenBank/DDBJ databases">
        <title>Chromosome-level genome assembly of the freshwater bivalve Anodonta woodiana.</title>
        <authorList>
            <person name="Chen X."/>
        </authorList>
    </citation>
    <scope>NUCLEOTIDE SEQUENCE [LARGE SCALE GENOMIC DNA]</scope>
    <source>
        <strain evidence="2">MN2024</strain>
        <tissue evidence="2">Gills</tissue>
    </source>
</reference>
<sequence length="406" mass="47378">MRGLFCKTRPKSCKCVVLYLLICILLLFICNIYVLKYHIRTLDEHNTNFGRIIRISQFCKEVKDAQFEAVSYHPVNLRIIVIVYNRATSLRRLLDSLNNAHYFGDEVALHVWIDRSKNQTIDSSTYGVASDFTFRYGQYYIHTQPCHVGIYGQWMGTYYPNVHSSEIAVILEDDLTMSPYFYKWLKLVHGKYDQLSYVNGYSLQGISIKHGVKQSGYLDVNEEHKVFLYPILGTWGFSPNNRHWRAFSDWYQEQRREPMFHPLVPGLQPTEWYKAQLATGKQDHMWSMWFIYYAWLKHELTVYSNFKENIHSSWSISSAVSNSLYAPSGMASNPDIILSSMAVVVVVGSNVNFQHTIDCMWRPVLMVKEVHSKIQGRGKDVEKFPPPNIMFDGNINFRPNIKFDQI</sequence>
<dbReference type="SUPFAM" id="SSF53448">
    <property type="entry name" value="Nucleotide-diphospho-sugar transferases"/>
    <property type="match status" value="1"/>
</dbReference>
<name>A0ABD3XGB7_SINWO</name>
<dbReference type="PANTHER" id="PTHR33604">
    <property type="entry name" value="OSJNBA0004B13.7 PROTEIN"/>
    <property type="match status" value="1"/>
</dbReference>
<comment type="caution">
    <text evidence="2">The sequence shown here is derived from an EMBL/GenBank/DDBJ whole genome shotgun (WGS) entry which is preliminary data.</text>
</comment>
<dbReference type="Proteomes" id="UP001634394">
    <property type="component" value="Unassembled WGS sequence"/>
</dbReference>
<keyword evidence="3" id="KW-1185">Reference proteome</keyword>